<reference evidence="1 4" key="2">
    <citation type="submission" date="2020-08" db="EMBL/GenBank/DDBJ databases">
        <title>Sequencing the genomes of 1000 actinobacteria strains.</title>
        <authorList>
            <person name="Klenk H.-P."/>
        </authorList>
    </citation>
    <scope>NUCLEOTIDE SEQUENCE [LARGE SCALE GENOMIC DNA]</scope>
    <source>
        <strain evidence="1 4">DSM 15626</strain>
    </source>
</reference>
<organism evidence="2 3">
    <name type="scientific">Kribbella sandramycini</name>
    <dbReference type="NCBI Taxonomy" id="60450"/>
    <lineage>
        <taxon>Bacteria</taxon>
        <taxon>Bacillati</taxon>
        <taxon>Actinomycetota</taxon>
        <taxon>Actinomycetes</taxon>
        <taxon>Propionibacteriales</taxon>
        <taxon>Kribbellaceae</taxon>
        <taxon>Kribbella</taxon>
    </lineage>
</organism>
<evidence type="ECO:0000313" key="3">
    <source>
        <dbReference type="Proteomes" id="UP000534306"/>
    </source>
</evidence>
<sequence length="87" mass="9206">MIGRRRGTDREPELVDVYAERLGVESRGAVPGELVAQFEHLARLVLGGEMPPAGAVSAEGAAAFGELWVLDSFLTDARNALTGKGVQ</sequence>
<protein>
    <submittedName>
        <fullName evidence="2">Uncharacterized protein</fullName>
    </submittedName>
</protein>
<dbReference type="EMBL" id="JABJRC010000003">
    <property type="protein sequence ID" value="NOL42034.1"/>
    <property type="molecule type" value="Genomic_DNA"/>
</dbReference>
<dbReference type="AlphaFoldDB" id="A0A7Y4P1E7"/>
<evidence type="ECO:0000313" key="2">
    <source>
        <dbReference type="EMBL" id="NOL42034.1"/>
    </source>
</evidence>
<gene>
    <name evidence="1" type="ORF">HNR71_001409</name>
    <name evidence="2" type="ORF">HPO96_17450</name>
</gene>
<evidence type="ECO:0000313" key="4">
    <source>
        <dbReference type="Proteomes" id="UP000553957"/>
    </source>
</evidence>
<comment type="caution">
    <text evidence="2">The sequence shown here is derived from an EMBL/GenBank/DDBJ whole genome shotgun (WGS) entry which is preliminary data.</text>
</comment>
<accession>A0A7Y4P1E7</accession>
<name>A0A7Y4P1E7_9ACTN</name>
<evidence type="ECO:0000313" key="1">
    <source>
        <dbReference type="EMBL" id="MBB6565772.1"/>
    </source>
</evidence>
<dbReference type="RefSeq" id="WP_171674490.1">
    <property type="nucleotide sequence ID" value="NZ_BAAAGT010000001.1"/>
</dbReference>
<dbReference type="Proteomes" id="UP000553957">
    <property type="component" value="Unassembled WGS sequence"/>
</dbReference>
<dbReference type="Proteomes" id="UP000534306">
    <property type="component" value="Unassembled WGS sequence"/>
</dbReference>
<keyword evidence="3" id="KW-1185">Reference proteome</keyword>
<dbReference type="EMBL" id="JACHKF010000001">
    <property type="protein sequence ID" value="MBB6565772.1"/>
    <property type="molecule type" value="Genomic_DNA"/>
</dbReference>
<reference evidence="2 3" key="1">
    <citation type="submission" date="2020-05" db="EMBL/GenBank/DDBJ databases">
        <title>Genome sequence of Kribbella sandramycini ATCC 39419.</title>
        <authorList>
            <person name="Maclea K.S."/>
            <person name="Fair J.L."/>
        </authorList>
    </citation>
    <scope>NUCLEOTIDE SEQUENCE [LARGE SCALE GENOMIC DNA]</scope>
    <source>
        <strain evidence="2 3">ATCC 39419</strain>
    </source>
</reference>
<proteinExistence type="predicted"/>